<evidence type="ECO:0000256" key="1">
    <source>
        <dbReference type="ARBA" id="ARBA00022598"/>
    </source>
</evidence>
<dbReference type="Pfam" id="PF01171">
    <property type="entry name" value="ATP_bind_3"/>
    <property type="match status" value="1"/>
</dbReference>
<feature type="domain" description="tRNA(Ile)-lysidine/2-thiocytidine synthase N-terminal" evidence="7">
    <location>
        <begin position="24"/>
        <end position="211"/>
    </location>
</feature>
<keyword evidence="9" id="KW-1185">Reference proteome</keyword>
<dbReference type="AlphaFoldDB" id="A0A5B9QBY4"/>
<dbReference type="EMBL" id="CP042913">
    <property type="protein sequence ID" value="QEG35032.1"/>
    <property type="molecule type" value="Genomic_DNA"/>
</dbReference>
<dbReference type="HAMAP" id="MF_01161">
    <property type="entry name" value="tRNA_Ile_lys_synt"/>
    <property type="match status" value="1"/>
</dbReference>
<evidence type="ECO:0000259" key="7">
    <source>
        <dbReference type="Pfam" id="PF01171"/>
    </source>
</evidence>
<dbReference type="GO" id="GO:0005524">
    <property type="term" value="F:ATP binding"/>
    <property type="evidence" value="ECO:0007669"/>
    <property type="project" value="UniProtKB-UniRule"/>
</dbReference>
<dbReference type="KEGG" id="bgok:Pr1d_23220"/>
<dbReference type="Proteomes" id="UP000323917">
    <property type="component" value="Chromosome"/>
</dbReference>
<dbReference type="InterPro" id="IPR014729">
    <property type="entry name" value="Rossmann-like_a/b/a_fold"/>
</dbReference>
<evidence type="ECO:0000256" key="5">
    <source>
        <dbReference type="ARBA" id="ARBA00048539"/>
    </source>
</evidence>
<feature type="binding site" evidence="6">
    <location>
        <begin position="29"/>
        <end position="34"/>
    </location>
    <ligand>
        <name>ATP</name>
        <dbReference type="ChEBI" id="CHEBI:30616"/>
    </ligand>
</feature>
<evidence type="ECO:0000256" key="6">
    <source>
        <dbReference type="HAMAP-Rule" id="MF_01161"/>
    </source>
</evidence>
<dbReference type="GO" id="GO:0005737">
    <property type="term" value="C:cytoplasm"/>
    <property type="evidence" value="ECO:0007669"/>
    <property type="project" value="UniProtKB-SubCell"/>
</dbReference>
<keyword evidence="2 6" id="KW-0819">tRNA processing</keyword>
<organism evidence="8 9">
    <name type="scientific">Bythopirellula goksoeyrii</name>
    <dbReference type="NCBI Taxonomy" id="1400387"/>
    <lineage>
        <taxon>Bacteria</taxon>
        <taxon>Pseudomonadati</taxon>
        <taxon>Planctomycetota</taxon>
        <taxon>Planctomycetia</taxon>
        <taxon>Pirellulales</taxon>
        <taxon>Lacipirellulaceae</taxon>
        <taxon>Bythopirellula</taxon>
    </lineage>
</organism>
<dbReference type="PANTHER" id="PTHR43033">
    <property type="entry name" value="TRNA(ILE)-LYSIDINE SYNTHASE-RELATED"/>
    <property type="match status" value="1"/>
</dbReference>
<dbReference type="GO" id="GO:0032267">
    <property type="term" value="F:tRNA(Ile)-lysidine synthase activity"/>
    <property type="evidence" value="ECO:0007669"/>
    <property type="project" value="UniProtKB-EC"/>
</dbReference>
<protein>
    <recommendedName>
        <fullName evidence="6">tRNA(Ile)-lysidine synthase</fullName>
        <ecNumber evidence="6">6.3.4.19</ecNumber>
    </recommendedName>
    <alternativeName>
        <fullName evidence="6">tRNA(Ile)-2-lysyl-cytidine synthase</fullName>
    </alternativeName>
    <alternativeName>
        <fullName evidence="6">tRNA(Ile)-lysidine synthetase</fullName>
    </alternativeName>
</protein>
<proteinExistence type="inferred from homology"/>
<gene>
    <name evidence="6 8" type="primary">tilS</name>
    <name evidence="8" type="ORF">Pr1d_23220</name>
</gene>
<dbReference type="SUPFAM" id="SSF82829">
    <property type="entry name" value="MesJ substrate recognition domain-like"/>
    <property type="match status" value="1"/>
</dbReference>
<keyword evidence="6" id="KW-0963">Cytoplasm</keyword>
<comment type="function">
    <text evidence="6">Ligates lysine onto the cytidine present at position 34 of the AUA codon-specific tRNA(Ile) that contains the anticodon CAU, in an ATP-dependent manner. Cytidine is converted to lysidine, thus changing the amino acid specificity of the tRNA from methionine to isoleucine.</text>
</comment>
<evidence type="ECO:0000256" key="3">
    <source>
        <dbReference type="ARBA" id="ARBA00022741"/>
    </source>
</evidence>
<comment type="catalytic activity">
    <reaction evidence="5 6">
        <text>cytidine(34) in tRNA(Ile2) + L-lysine + ATP = lysidine(34) in tRNA(Ile2) + AMP + diphosphate + H(+)</text>
        <dbReference type="Rhea" id="RHEA:43744"/>
        <dbReference type="Rhea" id="RHEA-COMP:10625"/>
        <dbReference type="Rhea" id="RHEA-COMP:10670"/>
        <dbReference type="ChEBI" id="CHEBI:15378"/>
        <dbReference type="ChEBI" id="CHEBI:30616"/>
        <dbReference type="ChEBI" id="CHEBI:32551"/>
        <dbReference type="ChEBI" id="CHEBI:33019"/>
        <dbReference type="ChEBI" id="CHEBI:82748"/>
        <dbReference type="ChEBI" id="CHEBI:83665"/>
        <dbReference type="ChEBI" id="CHEBI:456215"/>
        <dbReference type="EC" id="6.3.4.19"/>
    </reaction>
</comment>
<dbReference type="RefSeq" id="WP_148073593.1">
    <property type="nucleotide sequence ID" value="NZ_CP042913.1"/>
</dbReference>
<dbReference type="InterPro" id="IPR011063">
    <property type="entry name" value="TilS/TtcA_N"/>
</dbReference>
<keyword evidence="4 6" id="KW-0067">ATP-binding</keyword>
<sequence>MNPPELAQKLTTLWPPANWLDVNVGIAVSGGADSVALLLSLVQIKKELGGDGNLAVFHVNHHLRGADSDLEQAWVEELCNKLGIPFEALQGDVAGRAETEGDGIEAAARQERYALLTQAAERHGARFLALAHTQNDQVETILFRLLRGTGLRGIGGINRSRVLTPTLTLIRPLLTCTREEILAYLSDREQSYCTDLSNEDCRFTRNRLRNELLPKLRCDYGLNIDQALLRLSEQASEVQSYIEAEARKLLTTSLDGLKTNAQAGSNSMKLKSSALVNHPPLLVREALRIAWREAGLAEQEMNFQWWCKLASLVQGDSSAAVLSLPGNVRAQSANDLLLLEW</sequence>
<dbReference type="InterPro" id="IPR012795">
    <property type="entry name" value="tRNA_Ile_lys_synt_N"/>
</dbReference>
<dbReference type="Gene3D" id="3.40.50.620">
    <property type="entry name" value="HUPs"/>
    <property type="match status" value="1"/>
</dbReference>
<evidence type="ECO:0000256" key="2">
    <source>
        <dbReference type="ARBA" id="ARBA00022694"/>
    </source>
</evidence>
<dbReference type="EC" id="6.3.4.19" evidence="6"/>
<evidence type="ECO:0000256" key="4">
    <source>
        <dbReference type="ARBA" id="ARBA00022840"/>
    </source>
</evidence>
<evidence type="ECO:0000313" key="8">
    <source>
        <dbReference type="EMBL" id="QEG35032.1"/>
    </source>
</evidence>
<dbReference type="OrthoDB" id="9807403at2"/>
<dbReference type="NCBIfam" id="TIGR02432">
    <property type="entry name" value="lysidine_TilS_N"/>
    <property type="match status" value="1"/>
</dbReference>
<keyword evidence="3 6" id="KW-0547">Nucleotide-binding</keyword>
<accession>A0A5B9QBY4</accession>
<dbReference type="SUPFAM" id="SSF52402">
    <property type="entry name" value="Adenine nucleotide alpha hydrolases-like"/>
    <property type="match status" value="1"/>
</dbReference>
<name>A0A5B9QBY4_9BACT</name>
<keyword evidence="1 6" id="KW-0436">Ligase</keyword>
<dbReference type="InterPro" id="IPR012094">
    <property type="entry name" value="tRNA_Ile_lys_synt"/>
</dbReference>
<dbReference type="GO" id="GO:0006400">
    <property type="term" value="P:tRNA modification"/>
    <property type="evidence" value="ECO:0007669"/>
    <property type="project" value="UniProtKB-UniRule"/>
</dbReference>
<dbReference type="CDD" id="cd01992">
    <property type="entry name" value="TilS_N"/>
    <property type="match status" value="1"/>
</dbReference>
<comment type="subcellular location">
    <subcellularLocation>
        <location evidence="6">Cytoplasm</location>
    </subcellularLocation>
</comment>
<reference evidence="8 9" key="1">
    <citation type="submission" date="2019-08" db="EMBL/GenBank/DDBJ databases">
        <title>Deep-cultivation of Planctomycetes and their phenomic and genomic characterization uncovers novel biology.</title>
        <authorList>
            <person name="Wiegand S."/>
            <person name="Jogler M."/>
            <person name="Boedeker C."/>
            <person name="Pinto D."/>
            <person name="Vollmers J."/>
            <person name="Rivas-Marin E."/>
            <person name="Kohn T."/>
            <person name="Peeters S.H."/>
            <person name="Heuer A."/>
            <person name="Rast P."/>
            <person name="Oberbeckmann S."/>
            <person name="Bunk B."/>
            <person name="Jeske O."/>
            <person name="Meyerdierks A."/>
            <person name="Storesund J.E."/>
            <person name="Kallscheuer N."/>
            <person name="Luecker S."/>
            <person name="Lage O.M."/>
            <person name="Pohl T."/>
            <person name="Merkel B.J."/>
            <person name="Hornburger P."/>
            <person name="Mueller R.-W."/>
            <person name="Bruemmer F."/>
            <person name="Labrenz M."/>
            <person name="Spormann A.M."/>
            <person name="Op den Camp H."/>
            <person name="Overmann J."/>
            <person name="Amann R."/>
            <person name="Jetten M.S.M."/>
            <person name="Mascher T."/>
            <person name="Medema M.H."/>
            <person name="Devos D.P."/>
            <person name="Kaster A.-K."/>
            <person name="Ovreas L."/>
            <person name="Rohde M."/>
            <person name="Galperin M.Y."/>
            <person name="Jogler C."/>
        </authorList>
    </citation>
    <scope>NUCLEOTIDE SEQUENCE [LARGE SCALE GENOMIC DNA]</scope>
    <source>
        <strain evidence="8 9">Pr1d</strain>
    </source>
</reference>
<comment type="similarity">
    <text evidence="6">Belongs to the tRNA(Ile)-lysidine synthase family.</text>
</comment>
<evidence type="ECO:0000313" key="9">
    <source>
        <dbReference type="Proteomes" id="UP000323917"/>
    </source>
</evidence>
<comment type="domain">
    <text evidence="6">The N-terminal region contains the highly conserved SGGXDS motif, predicted to be a P-loop motif involved in ATP binding.</text>
</comment>
<dbReference type="PANTHER" id="PTHR43033:SF1">
    <property type="entry name" value="TRNA(ILE)-LYSIDINE SYNTHASE-RELATED"/>
    <property type="match status" value="1"/>
</dbReference>